<dbReference type="Proteomes" id="UP000289886">
    <property type="component" value="Unassembled WGS sequence"/>
</dbReference>
<comment type="subcellular location">
    <subcellularLocation>
        <location evidence="1">Membrane</location>
    </subcellularLocation>
</comment>
<sequence>MSPVGTSVVQVTATDADDPTYGNSARVVYSILQGQPYFSVEPKTESYQYNVPESLPVVSVVAKLKAADADVGPNAEMEYRIIDGDGLGMLRVSTDKETQEGVITLQKVKINQQDPSQVGRGIAVISVLDINDNAPMFAIEYETFLCENAQSGQVIQTISAVDKDEPPNGHRFYFALTPEAASNLNFTLRDNKDNTASILTKRNGFRRQDQSIYKLPIFIMDSGSPSLSSTNTLTIRVCDCDPDGTAQSCNAEAYVLPAGLSTGALIAILACVLTLLGMYPVDTL</sequence>
<dbReference type="PROSITE" id="PS00232">
    <property type="entry name" value="CADHERIN_1"/>
    <property type="match status" value="1"/>
</dbReference>
<evidence type="ECO:0000256" key="6">
    <source>
        <dbReference type="SAM" id="Phobius"/>
    </source>
</evidence>
<dbReference type="GO" id="GO:0000902">
    <property type="term" value="P:cell morphogenesis"/>
    <property type="evidence" value="ECO:0007669"/>
    <property type="project" value="TreeGrafter"/>
</dbReference>
<dbReference type="GO" id="GO:0016477">
    <property type="term" value="P:cell migration"/>
    <property type="evidence" value="ECO:0007669"/>
    <property type="project" value="TreeGrafter"/>
</dbReference>
<gene>
    <name evidence="8" type="ORF">EOD39_7995</name>
</gene>
<dbReference type="AlphaFoldDB" id="A0A662YX51"/>
<dbReference type="PROSITE" id="PS50268">
    <property type="entry name" value="CADHERIN_2"/>
    <property type="match status" value="2"/>
</dbReference>
<name>A0A662YX51_ACIRT</name>
<dbReference type="SMART" id="SM00112">
    <property type="entry name" value="CA"/>
    <property type="match status" value="2"/>
</dbReference>
<comment type="caution">
    <text evidence="8">The sequence shown here is derived from an EMBL/GenBank/DDBJ whole genome shotgun (WGS) entry which is preliminary data.</text>
</comment>
<feature type="domain" description="Cadherin" evidence="7">
    <location>
        <begin position="2"/>
        <end position="137"/>
    </location>
</feature>
<dbReference type="Pfam" id="PF00028">
    <property type="entry name" value="Cadherin"/>
    <property type="match status" value="1"/>
</dbReference>
<dbReference type="CDD" id="cd11304">
    <property type="entry name" value="Cadherin_repeat"/>
    <property type="match status" value="2"/>
</dbReference>
<feature type="transmembrane region" description="Helical" evidence="6">
    <location>
        <begin position="254"/>
        <end position="279"/>
    </location>
</feature>
<dbReference type="InterPro" id="IPR015919">
    <property type="entry name" value="Cadherin-like_sf"/>
</dbReference>
<dbReference type="FunFam" id="2.60.40.60:FF:000014">
    <property type="entry name" value="Cadherin 8"/>
    <property type="match status" value="1"/>
</dbReference>
<evidence type="ECO:0000256" key="1">
    <source>
        <dbReference type="ARBA" id="ARBA00004370"/>
    </source>
</evidence>
<dbReference type="GO" id="GO:0007043">
    <property type="term" value="P:cell-cell junction assembly"/>
    <property type="evidence" value="ECO:0007669"/>
    <property type="project" value="TreeGrafter"/>
</dbReference>
<dbReference type="PRINTS" id="PR00205">
    <property type="entry name" value="CADHERIN"/>
</dbReference>
<organism evidence="8 9">
    <name type="scientific">Acipenser ruthenus</name>
    <name type="common">Sterlet sturgeon</name>
    <dbReference type="NCBI Taxonomy" id="7906"/>
    <lineage>
        <taxon>Eukaryota</taxon>
        <taxon>Metazoa</taxon>
        <taxon>Chordata</taxon>
        <taxon>Craniata</taxon>
        <taxon>Vertebrata</taxon>
        <taxon>Euteleostomi</taxon>
        <taxon>Actinopterygii</taxon>
        <taxon>Chondrostei</taxon>
        <taxon>Acipenseriformes</taxon>
        <taxon>Acipenseridae</taxon>
        <taxon>Acipenser</taxon>
    </lineage>
</organism>
<evidence type="ECO:0000313" key="8">
    <source>
        <dbReference type="EMBL" id="RXN01080.1"/>
    </source>
</evidence>
<dbReference type="PANTHER" id="PTHR24027:SF91">
    <property type="entry name" value="CADHERIN-7"/>
    <property type="match status" value="1"/>
</dbReference>
<dbReference type="PANTHER" id="PTHR24027">
    <property type="entry name" value="CADHERIN-23"/>
    <property type="match status" value="1"/>
</dbReference>
<dbReference type="GO" id="GO:0016339">
    <property type="term" value="P:calcium-dependent cell-cell adhesion via plasma membrane cell adhesion molecules"/>
    <property type="evidence" value="ECO:0007669"/>
    <property type="project" value="TreeGrafter"/>
</dbReference>
<evidence type="ECO:0000256" key="2">
    <source>
        <dbReference type="ARBA" id="ARBA00022737"/>
    </source>
</evidence>
<proteinExistence type="predicted"/>
<keyword evidence="4 6" id="KW-0472">Membrane</keyword>
<evidence type="ECO:0000313" key="9">
    <source>
        <dbReference type="Proteomes" id="UP000289886"/>
    </source>
</evidence>
<dbReference type="GO" id="GO:0005509">
    <property type="term" value="F:calcium ion binding"/>
    <property type="evidence" value="ECO:0007669"/>
    <property type="project" value="UniProtKB-UniRule"/>
</dbReference>
<dbReference type="EMBL" id="SCEB01000090">
    <property type="protein sequence ID" value="RXN01080.1"/>
    <property type="molecule type" value="Genomic_DNA"/>
</dbReference>
<keyword evidence="6" id="KW-0812">Transmembrane</keyword>
<dbReference type="GO" id="GO:0045296">
    <property type="term" value="F:cadherin binding"/>
    <property type="evidence" value="ECO:0007669"/>
    <property type="project" value="TreeGrafter"/>
</dbReference>
<keyword evidence="2" id="KW-0677">Repeat</keyword>
<dbReference type="InterPro" id="IPR002126">
    <property type="entry name" value="Cadherin-like_dom"/>
</dbReference>
<dbReference type="InterPro" id="IPR039808">
    <property type="entry name" value="Cadherin"/>
</dbReference>
<reference evidence="8 9" key="1">
    <citation type="submission" date="2019-01" db="EMBL/GenBank/DDBJ databases">
        <title>Draft Genome and Complete Hox-Cluster Characterization of the Sterlet Sturgeon (Acipenser ruthenus).</title>
        <authorList>
            <person name="Wei Q."/>
        </authorList>
    </citation>
    <scope>NUCLEOTIDE SEQUENCE [LARGE SCALE GENOMIC DNA]</scope>
    <source>
        <strain evidence="8">WHYD16114868_AA</strain>
        <tissue evidence="8">Blood</tissue>
    </source>
</reference>
<evidence type="ECO:0000256" key="5">
    <source>
        <dbReference type="PROSITE-ProRule" id="PRU00043"/>
    </source>
</evidence>
<evidence type="ECO:0000256" key="4">
    <source>
        <dbReference type="ARBA" id="ARBA00023136"/>
    </source>
</evidence>
<dbReference type="GO" id="GO:0007156">
    <property type="term" value="P:homophilic cell adhesion via plasma membrane adhesion molecules"/>
    <property type="evidence" value="ECO:0007669"/>
    <property type="project" value="InterPro"/>
</dbReference>
<evidence type="ECO:0000256" key="3">
    <source>
        <dbReference type="ARBA" id="ARBA00022837"/>
    </source>
</evidence>
<dbReference type="GO" id="GO:0008013">
    <property type="term" value="F:beta-catenin binding"/>
    <property type="evidence" value="ECO:0007669"/>
    <property type="project" value="TreeGrafter"/>
</dbReference>
<dbReference type="SUPFAM" id="SSF49313">
    <property type="entry name" value="Cadherin-like"/>
    <property type="match status" value="3"/>
</dbReference>
<dbReference type="InterPro" id="IPR020894">
    <property type="entry name" value="Cadherin_CS"/>
</dbReference>
<protein>
    <submittedName>
        <fullName evidence="8">Cadherin-7</fullName>
    </submittedName>
</protein>
<evidence type="ECO:0000259" key="7">
    <source>
        <dbReference type="PROSITE" id="PS50268"/>
    </source>
</evidence>
<dbReference type="Gene3D" id="2.60.40.60">
    <property type="entry name" value="Cadherins"/>
    <property type="match status" value="3"/>
</dbReference>
<keyword evidence="6" id="KW-1133">Transmembrane helix</keyword>
<dbReference type="GO" id="GO:0034332">
    <property type="term" value="P:adherens junction organization"/>
    <property type="evidence" value="ECO:0007669"/>
    <property type="project" value="TreeGrafter"/>
</dbReference>
<keyword evidence="3 5" id="KW-0106">Calcium</keyword>
<dbReference type="GO" id="GO:0016342">
    <property type="term" value="C:catenin complex"/>
    <property type="evidence" value="ECO:0007669"/>
    <property type="project" value="TreeGrafter"/>
</dbReference>
<accession>A0A662YX51</accession>
<feature type="domain" description="Cadherin" evidence="7">
    <location>
        <begin position="137"/>
        <end position="254"/>
    </location>
</feature>
<dbReference type="GO" id="GO:0044331">
    <property type="term" value="P:cell-cell adhesion mediated by cadherin"/>
    <property type="evidence" value="ECO:0007669"/>
    <property type="project" value="TreeGrafter"/>
</dbReference>
<keyword evidence="9" id="KW-1185">Reference proteome</keyword>
<dbReference type="GO" id="GO:0005912">
    <property type="term" value="C:adherens junction"/>
    <property type="evidence" value="ECO:0007669"/>
    <property type="project" value="TreeGrafter"/>
</dbReference>